<geneLocation type="plasmid" evidence="2 3">
    <name>pACRY01</name>
</geneLocation>
<accession>A5FT89</accession>
<dbReference type="HOGENOM" id="CLU_2140405_0_0_5"/>
<feature type="region of interest" description="Disordered" evidence="1">
    <location>
        <begin position="91"/>
        <end position="112"/>
    </location>
</feature>
<evidence type="ECO:0000256" key="1">
    <source>
        <dbReference type="SAM" id="MobiDB-lite"/>
    </source>
</evidence>
<evidence type="ECO:0000313" key="2">
    <source>
        <dbReference type="EMBL" id="ABQ28821.1"/>
    </source>
</evidence>
<gene>
    <name evidence="2" type="ordered locus">Acry_3199</name>
</gene>
<organism evidence="2 3">
    <name type="scientific">Acidiphilium cryptum (strain JF-5)</name>
    <dbReference type="NCBI Taxonomy" id="349163"/>
    <lineage>
        <taxon>Bacteria</taxon>
        <taxon>Pseudomonadati</taxon>
        <taxon>Pseudomonadota</taxon>
        <taxon>Alphaproteobacteria</taxon>
        <taxon>Acetobacterales</taxon>
        <taxon>Acidocellaceae</taxon>
        <taxon>Acidiphilium</taxon>
    </lineage>
</organism>
<sequence>MTRPQLNARSPFDAFLFATMGEDSKGLVGSVLSALARLDFEPWQEAVQTRLAAMIADLPNWSPLQRSQPPSRPRCWPSCPIGSDTRELLMPRRLSARRLPRRKARPTGARLP</sequence>
<protein>
    <submittedName>
        <fullName evidence="2">Uncharacterized protein</fullName>
    </submittedName>
</protein>
<reference evidence="2 3" key="1">
    <citation type="submission" date="2007-05" db="EMBL/GenBank/DDBJ databases">
        <title>Complete sequence of plasmid1 pACRY01 of Acidiphilium cryptum JF-5.</title>
        <authorList>
            <consortium name="US DOE Joint Genome Institute"/>
            <person name="Copeland A."/>
            <person name="Lucas S."/>
            <person name="Lapidus A."/>
            <person name="Barry K."/>
            <person name="Detter J.C."/>
            <person name="Glavina del Rio T."/>
            <person name="Hammon N."/>
            <person name="Israni S."/>
            <person name="Dalin E."/>
            <person name="Tice H."/>
            <person name="Pitluck S."/>
            <person name="Sims D."/>
            <person name="Brettin T."/>
            <person name="Bruce D."/>
            <person name="Han C."/>
            <person name="Schmutz J."/>
            <person name="Larimer F."/>
            <person name="Land M."/>
            <person name="Hauser L."/>
            <person name="Kyrpides N."/>
            <person name="Kim E."/>
            <person name="Magnuson T."/>
            <person name="Richardson P."/>
        </authorList>
    </citation>
    <scope>NUCLEOTIDE SEQUENCE [LARGE SCALE GENOMIC DNA]</scope>
    <source>
        <strain evidence="3">JF-5</strain>
        <plasmid evidence="3">Plasmid pACRY01</plasmid>
    </source>
</reference>
<evidence type="ECO:0000313" key="3">
    <source>
        <dbReference type="Proteomes" id="UP000000245"/>
    </source>
</evidence>
<dbReference type="KEGG" id="acr:Acry_3199"/>
<keyword evidence="2" id="KW-0614">Plasmid</keyword>
<feature type="compositionally biased region" description="Basic residues" evidence="1">
    <location>
        <begin position="94"/>
        <end position="105"/>
    </location>
</feature>
<keyword evidence="3" id="KW-1185">Reference proteome</keyword>
<name>A5FT89_ACICJ</name>
<proteinExistence type="predicted"/>
<dbReference type="AlphaFoldDB" id="A5FT89"/>
<dbReference type="Proteomes" id="UP000000245">
    <property type="component" value="Plasmid pACRY01"/>
</dbReference>
<dbReference type="EMBL" id="CP000689">
    <property type="protein sequence ID" value="ABQ28821.1"/>
    <property type="molecule type" value="Genomic_DNA"/>
</dbReference>